<accession>A0A0C2WWW3</accession>
<sequence length="54" mass="6146">MFDYWRVGIHAYPRASFNKRSSPSLRNSVPYSFTTTTKSTLRAGHGFYTNIGCP</sequence>
<keyword evidence="2" id="KW-1185">Reference proteome</keyword>
<reference evidence="1 2" key="1">
    <citation type="submission" date="2014-04" db="EMBL/GenBank/DDBJ databases">
        <title>Evolutionary Origins and Diversification of the Mycorrhizal Mutualists.</title>
        <authorList>
            <consortium name="DOE Joint Genome Institute"/>
            <consortium name="Mycorrhizal Genomics Consortium"/>
            <person name="Kohler A."/>
            <person name="Kuo A."/>
            <person name="Nagy L.G."/>
            <person name="Floudas D."/>
            <person name="Copeland A."/>
            <person name="Barry K.W."/>
            <person name="Cichocki N."/>
            <person name="Veneault-Fourrey C."/>
            <person name="LaButti K."/>
            <person name="Lindquist E.A."/>
            <person name="Lipzen A."/>
            <person name="Lundell T."/>
            <person name="Morin E."/>
            <person name="Murat C."/>
            <person name="Riley R."/>
            <person name="Ohm R."/>
            <person name="Sun H."/>
            <person name="Tunlid A."/>
            <person name="Henrissat B."/>
            <person name="Grigoriev I.V."/>
            <person name="Hibbett D.S."/>
            <person name="Martin F."/>
        </authorList>
    </citation>
    <scope>NUCLEOTIDE SEQUENCE [LARGE SCALE GENOMIC DNA]</scope>
    <source>
        <strain evidence="1 2">Koide BX008</strain>
    </source>
</reference>
<dbReference type="Proteomes" id="UP000054549">
    <property type="component" value="Unassembled WGS sequence"/>
</dbReference>
<gene>
    <name evidence="1" type="ORF">M378DRAFT_167665</name>
</gene>
<dbReference type="InParanoid" id="A0A0C2WWW3"/>
<dbReference type="HOGENOM" id="CLU_3049868_0_0_1"/>
<dbReference type="EMBL" id="KN818292">
    <property type="protein sequence ID" value="KIL60853.1"/>
    <property type="molecule type" value="Genomic_DNA"/>
</dbReference>
<organism evidence="1 2">
    <name type="scientific">Amanita muscaria (strain Koide BX008)</name>
    <dbReference type="NCBI Taxonomy" id="946122"/>
    <lineage>
        <taxon>Eukaryota</taxon>
        <taxon>Fungi</taxon>
        <taxon>Dikarya</taxon>
        <taxon>Basidiomycota</taxon>
        <taxon>Agaricomycotina</taxon>
        <taxon>Agaricomycetes</taxon>
        <taxon>Agaricomycetidae</taxon>
        <taxon>Agaricales</taxon>
        <taxon>Pluteineae</taxon>
        <taxon>Amanitaceae</taxon>
        <taxon>Amanita</taxon>
    </lineage>
</organism>
<name>A0A0C2WWW3_AMAMK</name>
<protein>
    <submittedName>
        <fullName evidence="1">Uncharacterized protein</fullName>
    </submittedName>
</protein>
<evidence type="ECO:0000313" key="1">
    <source>
        <dbReference type="EMBL" id="KIL60853.1"/>
    </source>
</evidence>
<dbReference type="AlphaFoldDB" id="A0A0C2WWW3"/>
<proteinExistence type="predicted"/>
<evidence type="ECO:0000313" key="2">
    <source>
        <dbReference type="Proteomes" id="UP000054549"/>
    </source>
</evidence>